<evidence type="ECO:0000313" key="2">
    <source>
        <dbReference type="Proteomes" id="UP000265703"/>
    </source>
</evidence>
<keyword evidence="2" id="KW-1185">Reference proteome</keyword>
<sequence length="117" mass="13754">MYSTNDILIIAAIDFGTTYSLLQFGIKEHVITSRILKWTYGTDIVRDWEPEDLLSKKLPNGMEFIDIMTFHNSKNFQILMRKDETRPESLFLNFLAIVRVKVDKSKRNLTNVYYVSK</sequence>
<gene>
    <name evidence="1" type="ORF">C1645_809501</name>
</gene>
<dbReference type="STRING" id="658196.A0A397S8T8"/>
<protein>
    <submittedName>
        <fullName evidence="1">Uncharacterized protein</fullName>
    </submittedName>
</protein>
<dbReference type="Proteomes" id="UP000265703">
    <property type="component" value="Unassembled WGS sequence"/>
</dbReference>
<organism evidence="1 2">
    <name type="scientific">Glomus cerebriforme</name>
    <dbReference type="NCBI Taxonomy" id="658196"/>
    <lineage>
        <taxon>Eukaryota</taxon>
        <taxon>Fungi</taxon>
        <taxon>Fungi incertae sedis</taxon>
        <taxon>Mucoromycota</taxon>
        <taxon>Glomeromycotina</taxon>
        <taxon>Glomeromycetes</taxon>
        <taxon>Glomerales</taxon>
        <taxon>Glomeraceae</taxon>
        <taxon>Glomus</taxon>
    </lineage>
</organism>
<comment type="caution">
    <text evidence="1">The sequence shown here is derived from an EMBL/GenBank/DDBJ whole genome shotgun (WGS) entry which is preliminary data.</text>
</comment>
<name>A0A397S8T8_9GLOM</name>
<proteinExistence type="predicted"/>
<dbReference type="OrthoDB" id="2963168at2759"/>
<accession>A0A397S8T8</accession>
<dbReference type="AlphaFoldDB" id="A0A397S8T8"/>
<evidence type="ECO:0000313" key="1">
    <source>
        <dbReference type="EMBL" id="RIA82730.1"/>
    </source>
</evidence>
<reference evidence="1 2" key="1">
    <citation type="submission" date="2018-06" db="EMBL/GenBank/DDBJ databases">
        <title>Comparative genomics reveals the genomic features of Rhizophagus irregularis, R. cerebriforme, R. diaphanum and Gigaspora rosea, and their symbiotic lifestyle signature.</title>
        <authorList>
            <person name="Morin E."/>
            <person name="San Clemente H."/>
            <person name="Chen E.C.H."/>
            <person name="De La Providencia I."/>
            <person name="Hainaut M."/>
            <person name="Kuo A."/>
            <person name="Kohler A."/>
            <person name="Murat C."/>
            <person name="Tang N."/>
            <person name="Roy S."/>
            <person name="Loubradou J."/>
            <person name="Henrissat B."/>
            <person name="Grigoriev I.V."/>
            <person name="Corradi N."/>
            <person name="Roux C."/>
            <person name="Martin F.M."/>
        </authorList>
    </citation>
    <scope>NUCLEOTIDE SEQUENCE [LARGE SCALE GENOMIC DNA]</scope>
    <source>
        <strain evidence="1 2">DAOM 227022</strain>
    </source>
</reference>
<dbReference type="EMBL" id="QKYT01000637">
    <property type="protein sequence ID" value="RIA82730.1"/>
    <property type="molecule type" value="Genomic_DNA"/>
</dbReference>